<dbReference type="EMBL" id="PJQM01003975">
    <property type="protein sequence ID" value="RCH86266.1"/>
    <property type="molecule type" value="Genomic_DNA"/>
</dbReference>
<feature type="transmembrane region" description="Helical" evidence="2">
    <location>
        <begin position="153"/>
        <end position="178"/>
    </location>
</feature>
<comment type="caution">
    <text evidence="3">The sequence shown here is derived from an EMBL/GenBank/DDBJ whole genome shotgun (WGS) entry which is preliminary data.</text>
</comment>
<feature type="transmembrane region" description="Helical" evidence="2">
    <location>
        <begin position="198"/>
        <end position="220"/>
    </location>
</feature>
<feature type="transmembrane region" description="Helical" evidence="2">
    <location>
        <begin position="47"/>
        <end position="69"/>
    </location>
</feature>
<protein>
    <recommendedName>
        <fullName evidence="5">G-protein coupled receptors family 1 profile domain-containing protein</fullName>
    </recommendedName>
</protein>
<feature type="transmembrane region" description="Helical" evidence="2">
    <location>
        <begin position="114"/>
        <end position="133"/>
    </location>
</feature>
<keyword evidence="2" id="KW-0812">Transmembrane</keyword>
<dbReference type="Proteomes" id="UP000253551">
    <property type="component" value="Unassembled WGS sequence"/>
</dbReference>
<sequence length="323" mass="37246">MIESSDFSIRILDRISMIGMWIAVIVSIRNLTVAYRQYRRTRGIIHLINISQVVVLFIHRFIFGIVPVFEITTCKFWPLLVSLWHLDYILIYLTMFKRLLILETEQNSRWIKMVGFILIALRFADWPYELAFYSIQQELMDQQVESGANCLAAWGTGVIILNFVADSLATLFLSGMFVRRLYVHIKRSQSVISQRNKVIEYIARKSLLCLIFTFVVNLAMNVLKVTGFAGNRSDTFTVYFQIIESTLLVEALRIDYTYLSDQSFCEHCGMVIHSNNSQKKSNSSPPRNGRVRIPSKPHDSFVSSDIPITTIRSDCISNNHHIA</sequence>
<keyword evidence="4" id="KW-1185">Reference proteome</keyword>
<gene>
    <name evidence="3" type="ORF">CU098_006589</name>
</gene>
<feature type="region of interest" description="Disordered" evidence="1">
    <location>
        <begin position="276"/>
        <end position="303"/>
    </location>
</feature>
<evidence type="ECO:0000256" key="2">
    <source>
        <dbReference type="SAM" id="Phobius"/>
    </source>
</evidence>
<organism evidence="3 4">
    <name type="scientific">Rhizopus stolonifer</name>
    <name type="common">Rhizopus nigricans</name>
    <dbReference type="NCBI Taxonomy" id="4846"/>
    <lineage>
        <taxon>Eukaryota</taxon>
        <taxon>Fungi</taxon>
        <taxon>Fungi incertae sedis</taxon>
        <taxon>Mucoromycota</taxon>
        <taxon>Mucoromycotina</taxon>
        <taxon>Mucoromycetes</taxon>
        <taxon>Mucorales</taxon>
        <taxon>Mucorineae</taxon>
        <taxon>Rhizopodaceae</taxon>
        <taxon>Rhizopus</taxon>
    </lineage>
</organism>
<proteinExistence type="predicted"/>
<evidence type="ECO:0000313" key="4">
    <source>
        <dbReference type="Proteomes" id="UP000253551"/>
    </source>
</evidence>
<evidence type="ECO:0000256" key="1">
    <source>
        <dbReference type="SAM" id="MobiDB-lite"/>
    </source>
</evidence>
<feature type="transmembrane region" description="Helical" evidence="2">
    <location>
        <begin position="15"/>
        <end position="35"/>
    </location>
</feature>
<evidence type="ECO:0000313" key="3">
    <source>
        <dbReference type="EMBL" id="RCH86266.1"/>
    </source>
</evidence>
<keyword evidence="2" id="KW-0472">Membrane</keyword>
<dbReference type="OrthoDB" id="2206081at2759"/>
<name>A0A367J8M3_RHIST</name>
<evidence type="ECO:0008006" key="5">
    <source>
        <dbReference type="Google" id="ProtNLM"/>
    </source>
</evidence>
<dbReference type="AlphaFoldDB" id="A0A367J8M3"/>
<reference evidence="3 4" key="1">
    <citation type="journal article" date="2018" name="G3 (Bethesda)">
        <title>Phylogenetic and Phylogenomic Definition of Rhizopus Species.</title>
        <authorList>
            <person name="Gryganskyi A.P."/>
            <person name="Golan J."/>
            <person name="Dolatabadi S."/>
            <person name="Mondo S."/>
            <person name="Robb S."/>
            <person name="Idnurm A."/>
            <person name="Muszewska A."/>
            <person name="Steczkiewicz K."/>
            <person name="Masonjones S."/>
            <person name="Liao H.L."/>
            <person name="Gajdeczka M.T."/>
            <person name="Anike F."/>
            <person name="Vuek A."/>
            <person name="Anishchenko I.M."/>
            <person name="Voigt K."/>
            <person name="de Hoog G.S."/>
            <person name="Smith M.E."/>
            <person name="Heitman J."/>
            <person name="Vilgalys R."/>
            <person name="Stajich J.E."/>
        </authorList>
    </citation>
    <scope>NUCLEOTIDE SEQUENCE [LARGE SCALE GENOMIC DNA]</scope>
    <source>
        <strain evidence="3 4">LSU 92-RS-03</strain>
    </source>
</reference>
<feature type="transmembrane region" description="Helical" evidence="2">
    <location>
        <begin position="75"/>
        <end position="93"/>
    </location>
</feature>
<accession>A0A367J8M3</accession>
<keyword evidence="2" id="KW-1133">Transmembrane helix</keyword>